<evidence type="ECO:0000313" key="1">
    <source>
        <dbReference type="EMBL" id="CAG5076253.1"/>
    </source>
</evidence>
<keyword evidence="2" id="KW-1185">Reference proteome</keyword>
<dbReference type="EMBL" id="OU015584">
    <property type="protein sequence ID" value="CAG5076253.1"/>
    <property type="molecule type" value="Genomic_DNA"/>
</dbReference>
<dbReference type="Proteomes" id="UP000683507">
    <property type="component" value="Chromosome"/>
</dbReference>
<name>A0A916JI33_9FLAO</name>
<dbReference type="AlphaFoldDB" id="A0A916JI33"/>
<proteinExistence type="predicted"/>
<dbReference type="KEGG" id="ptan:CRYO30217_00007"/>
<reference evidence="1" key="1">
    <citation type="submission" date="2021-04" db="EMBL/GenBank/DDBJ databases">
        <authorList>
            <person name="Rodrigo-Torres L."/>
            <person name="Arahal R. D."/>
            <person name="Lucena T."/>
        </authorList>
    </citation>
    <scope>NUCLEOTIDE SEQUENCE</scope>
    <source>
        <strain evidence="1">AS29M-1</strain>
    </source>
</reference>
<protein>
    <submittedName>
        <fullName evidence="1">Uncharacterized protein</fullName>
    </submittedName>
</protein>
<evidence type="ECO:0000313" key="2">
    <source>
        <dbReference type="Proteomes" id="UP000683507"/>
    </source>
</evidence>
<sequence length="71" mass="7952">MKINIHILAEIIAEKDPSIINIHEVDASSDDNIEITYDVVVPAKKILISKADYRKYLINGKIDSILGSEED</sequence>
<organism evidence="1 2">
    <name type="scientific">Parvicella tangerina</name>
    <dbReference type="NCBI Taxonomy" id="2829795"/>
    <lineage>
        <taxon>Bacteria</taxon>
        <taxon>Pseudomonadati</taxon>
        <taxon>Bacteroidota</taxon>
        <taxon>Flavobacteriia</taxon>
        <taxon>Flavobacteriales</taxon>
        <taxon>Parvicellaceae</taxon>
        <taxon>Parvicella</taxon>
    </lineage>
</organism>
<gene>
    <name evidence="1" type="ORF">CRYO30217_00007</name>
</gene>
<accession>A0A916JI33</accession>